<organism evidence="1 2">
    <name type="scientific">Methanooceanicella nereidis</name>
    <dbReference type="NCBI Taxonomy" id="2052831"/>
    <lineage>
        <taxon>Archaea</taxon>
        <taxon>Methanobacteriati</taxon>
        <taxon>Methanobacteriota</taxon>
        <taxon>Stenosarchaea group</taxon>
        <taxon>Methanomicrobia</taxon>
        <taxon>Methanocellales</taxon>
        <taxon>Methanocellaceae</taxon>
        <taxon>Methanooceanicella</taxon>
    </lineage>
</organism>
<evidence type="ECO:0000313" key="1">
    <source>
        <dbReference type="EMBL" id="MCD1295367.1"/>
    </source>
</evidence>
<name>A0AAP2RFP8_9EURY</name>
<dbReference type="AlphaFoldDB" id="A0AAP2RFP8"/>
<evidence type="ECO:0000313" key="2">
    <source>
        <dbReference type="Proteomes" id="UP001320159"/>
    </source>
</evidence>
<dbReference type="Proteomes" id="UP001320159">
    <property type="component" value="Unassembled WGS sequence"/>
</dbReference>
<reference evidence="1 2" key="1">
    <citation type="submission" date="2017-11" db="EMBL/GenBank/DDBJ databases">
        <title>Isolation and Characterization of Family Methanocellaceae Species from Potential Methane Hydrate Area Offshore Southwestern Taiwan.</title>
        <authorList>
            <person name="Zhang W.-L."/>
            <person name="Chen W.-C."/>
            <person name="Lai M.-C."/>
            <person name="Chen S.-C."/>
        </authorList>
    </citation>
    <scope>NUCLEOTIDE SEQUENCE [LARGE SCALE GENOMIC DNA]</scope>
    <source>
        <strain evidence="1 2">CWC-04</strain>
    </source>
</reference>
<dbReference type="EMBL" id="PGCK01000008">
    <property type="protein sequence ID" value="MCD1295367.1"/>
    <property type="molecule type" value="Genomic_DNA"/>
</dbReference>
<keyword evidence="2" id="KW-1185">Reference proteome</keyword>
<proteinExistence type="predicted"/>
<gene>
    <name evidence="1" type="ORF">CUJ83_10190</name>
</gene>
<protein>
    <submittedName>
        <fullName evidence="1">Uncharacterized protein</fullName>
    </submittedName>
</protein>
<accession>A0AAP2RFP8</accession>
<comment type="caution">
    <text evidence="1">The sequence shown here is derived from an EMBL/GenBank/DDBJ whole genome shotgun (WGS) entry which is preliminary data.</text>
</comment>
<sequence>MDVRTILSAVGSAAKAREAPLVHMNKAPMSKTTNRLAIILFFDILLKPPFSREHRKAKENMQ</sequence>